<comment type="caution">
    <text evidence="1">The sequence shown here is derived from an EMBL/GenBank/DDBJ whole genome shotgun (WGS) entry which is preliminary data.</text>
</comment>
<gene>
    <name evidence="1" type="ORF">L2E82_10568</name>
</gene>
<accession>A0ACB9GAP7</accession>
<sequence length="1005" mass="110032">MPPPPLPSKPPPSSPSRILLLCVLFLSATISLSLNQEGLDLIQVKSTLIDPSGILSDWNAADDTPCNWTGITCSRANTVTSVNLPSASLAGPFPTGLCRLSSLSIISFSDNSLNSTIPATISACRNLTSLDLSANYLEGLLPSTLADIPNLVYVNLRDNSFSGEIPRNFGKFRRLETLILINNFINGSFPVILTNVTTLKELSLAYNYFLPGLIPPELGNLSNIEHLWLSSCGFMGTIPETFSRLQKLSNLELSYNSLSGPFPAVVFQLRNLYQLELYNNSLSGELPKRDWSNLTALRLIDLSVNSFTGTIPVELCKLPLSSLGLSDNKLQGLIPESLARSPNLYDLRLFDNSLVGPLPSDLGSNSPLQTLDVSFNKLFGELPSSLCDKGQLFDLVLIGNSFSGELPASLGECKSLGRVRLSSNKLSGEVPGAILGLPHVYLLDLADNLFSGNLSSAISGGLNLSSILISGNTFSGSIPDEIGSLSNLVEFIASDNKLSGFIPETFFKLSHLGTLDLSENDISGQIPAQIGSLKQLNELNLANNKFTGEIPDEICNLPVLNYLDLSGNSFSGNIPSGLDNLMLNKLNLSNNHLSGPIPSAYAKEVYRDSFLGNPDLCGGFTHRCPQNIQSKSVHNLWLFRLIFVFSGIVLVVGVSWFIFKYRNINNTKERSRSSITKWRSFHKLGFSEFEIIHLLSENNVIGSGASGKVYKVILSNGESVAVKKLWEKSIKMGNINDSSQKDEFESEVETLGKIRHKNIVRLWCCCKSGNSRFLVYEYMPNGSLGDLLHSSKGRLLEWPMRFKIVLDAAEGLSYLHHDCVPPIIHRDVKSNNILLDEDYGARIADFGVAKFIELGAKGSESMSVVAGSRGYIAPEYAYTLRVTEKSDIYSFGVVILELVTGRKPIDQAFGERDLATWVQTTVNQKGHEHVLDPELEFESKDQICRVLDIGLLCISPLPMNRPSMRTVVNLLQEAVSDGKMRPTMNTDGKSSPYYDEDSSDQASLV</sequence>
<name>A0ACB9GAP7_CICIN</name>
<reference evidence="2" key="1">
    <citation type="journal article" date="2022" name="Mol. Ecol. Resour.">
        <title>The genomes of chicory, endive, great burdock and yacon provide insights into Asteraceae palaeo-polyploidization history and plant inulin production.</title>
        <authorList>
            <person name="Fan W."/>
            <person name="Wang S."/>
            <person name="Wang H."/>
            <person name="Wang A."/>
            <person name="Jiang F."/>
            <person name="Liu H."/>
            <person name="Zhao H."/>
            <person name="Xu D."/>
            <person name="Zhang Y."/>
        </authorList>
    </citation>
    <scope>NUCLEOTIDE SEQUENCE [LARGE SCALE GENOMIC DNA]</scope>
    <source>
        <strain evidence="2">cv. Punajuju</strain>
    </source>
</reference>
<evidence type="ECO:0000313" key="1">
    <source>
        <dbReference type="EMBL" id="KAI3780584.1"/>
    </source>
</evidence>
<organism evidence="1 2">
    <name type="scientific">Cichorium intybus</name>
    <name type="common">Chicory</name>
    <dbReference type="NCBI Taxonomy" id="13427"/>
    <lineage>
        <taxon>Eukaryota</taxon>
        <taxon>Viridiplantae</taxon>
        <taxon>Streptophyta</taxon>
        <taxon>Embryophyta</taxon>
        <taxon>Tracheophyta</taxon>
        <taxon>Spermatophyta</taxon>
        <taxon>Magnoliopsida</taxon>
        <taxon>eudicotyledons</taxon>
        <taxon>Gunneridae</taxon>
        <taxon>Pentapetalae</taxon>
        <taxon>asterids</taxon>
        <taxon>campanulids</taxon>
        <taxon>Asterales</taxon>
        <taxon>Asteraceae</taxon>
        <taxon>Cichorioideae</taxon>
        <taxon>Cichorieae</taxon>
        <taxon>Cichoriinae</taxon>
        <taxon>Cichorium</taxon>
    </lineage>
</organism>
<proteinExistence type="predicted"/>
<dbReference type="Proteomes" id="UP001055811">
    <property type="component" value="Linkage Group LG02"/>
</dbReference>
<evidence type="ECO:0000313" key="2">
    <source>
        <dbReference type="Proteomes" id="UP001055811"/>
    </source>
</evidence>
<reference evidence="1 2" key="2">
    <citation type="journal article" date="2022" name="Mol. Ecol. Resour.">
        <title>The genomes of chicory, endive, great burdock and yacon provide insights into Asteraceae paleo-polyploidization history and plant inulin production.</title>
        <authorList>
            <person name="Fan W."/>
            <person name="Wang S."/>
            <person name="Wang H."/>
            <person name="Wang A."/>
            <person name="Jiang F."/>
            <person name="Liu H."/>
            <person name="Zhao H."/>
            <person name="Xu D."/>
            <person name="Zhang Y."/>
        </authorList>
    </citation>
    <scope>NUCLEOTIDE SEQUENCE [LARGE SCALE GENOMIC DNA]</scope>
    <source>
        <strain evidence="2">cv. Punajuju</strain>
        <tissue evidence="1">Leaves</tissue>
    </source>
</reference>
<keyword evidence="2" id="KW-1185">Reference proteome</keyword>
<dbReference type="EMBL" id="CM042010">
    <property type="protein sequence ID" value="KAI3780584.1"/>
    <property type="molecule type" value="Genomic_DNA"/>
</dbReference>
<protein>
    <submittedName>
        <fullName evidence="1">Uncharacterized protein</fullName>
    </submittedName>
</protein>